<keyword evidence="3" id="KW-0862">Zinc</keyword>
<dbReference type="InterPro" id="IPR011011">
    <property type="entry name" value="Znf_FYVE_PHD"/>
</dbReference>
<dbReference type="Gene3D" id="3.30.40.100">
    <property type="match status" value="1"/>
</dbReference>
<sequence>MLTKKSGNLSETNVLMRNDTRHIVHPQIGFTNSRSSVEDSNNYMHVRISGTAEEEKEKSDCTQIYCRKNSEGQTTNKDLNACTSESSSCTTEEDIADANKRALCNLTSTIGTDFEIKKWCISILKDNGSLGSFSQIQGDVECPGIVGDGIVDKKCKTCNHLEDRECLICDMCEESFHVSCLKHKVKVKDVEDFYCSTCKIKRKICPFNCPKKCKFSCLLNKMLDAKVEHNNRVRMGSQYQAYIPEHKGQNSESLESPLVGVTVSLEEKIREKEQADANLKNNTWEKGWKPTNSLPQSSNENWLQCQAIIYMKGEKCRDGKTAKRHFFCEKWRRAPLSEVQTDKWDCSCAVVWDPHHADCFVPQELETEEIERRMKEQ</sequence>
<dbReference type="PROSITE" id="PS51050">
    <property type="entry name" value="ZF_CW"/>
    <property type="match status" value="1"/>
</dbReference>
<accession>A0AA38LNY7</accession>
<dbReference type="SMART" id="SM00249">
    <property type="entry name" value="PHD"/>
    <property type="match status" value="1"/>
</dbReference>
<dbReference type="Gene3D" id="3.30.40.10">
    <property type="entry name" value="Zinc/RING finger domain, C3HC4 (zinc finger)"/>
    <property type="match status" value="1"/>
</dbReference>
<organism evidence="7 8">
    <name type="scientific">Taxus chinensis</name>
    <name type="common">Chinese yew</name>
    <name type="synonym">Taxus wallichiana var. chinensis</name>
    <dbReference type="NCBI Taxonomy" id="29808"/>
    <lineage>
        <taxon>Eukaryota</taxon>
        <taxon>Viridiplantae</taxon>
        <taxon>Streptophyta</taxon>
        <taxon>Embryophyta</taxon>
        <taxon>Tracheophyta</taxon>
        <taxon>Spermatophyta</taxon>
        <taxon>Pinopsida</taxon>
        <taxon>Pinidae</taxon>
        <taxon>Conifers II</taxon>
        <taxon>Cupressales</taxon>
        <taxon>Taxaceae</taxon>
        <taxon>Taxus</taxon>
    </lineage>
</organism>
<feature type="domain" description="CW-type" evidence="6">
    <location>
        <begin position="296"/>
        <end position="367"/>
    </location>
</feature>
<evidence type="ECO:0000313" key="7">
    <source>
        <dbReference type="EMBL" id="KAH9330876.1"/>
    </source>
</evidence>
<keyword evidence="2 4" id="KW-0863">Zinc-finger</keyword>
<dbReference type="OMA" id="IAHNTID"/>
<evidence type="ECO:0000256" key="4">
    <source>
        <dbReference type="PROSITE-ProRule" id="PRU00146"/>
    </source>
</evidence>
<gene>
    <name evidence="7" type="ORF">KI387_002984</name>
</gene>
<dbReference type="AlphaFoldDB" id="A0AA38LNY7"/>
<dbReference type="InterPro" id="IPR019787">
    <property type="entry name" value="Znf_PHD-finger"/>
</dbReference>
<dbReference type="SUPFAM" id="SSF57903">
    <property type="entry name" value="FYVE/PHD zinc finger"/>
    <property type="match status" value="1"/>
</dbReference>
<protein>
    <submittedName>
        <fullName evidence="7">Uncharacterized protein</fullName>
    </submittedName>
</protein>
<dbReference type="GO" id="GO:0008270">
    <property type="term" value="F:zinc ion binding"/>
    <property type="evidence" value="ECO:0007669"/>
    <property type="project" value="UniProtKB-KW"/>
</dbReference>
<feature type="domain" description="PHD-type" evidence="5">
    <location>
        <begin position="152"/>
        <end position="201"/>
    </location>
</feature>
<evidence type="ECO:0000256" key="2">
    <source>
        <dbReference type="ARBA" id="ARBA00022771"/>
    </source>
</evidence>
<feature type="non-terminal residue" evidence="7">
    <location>
        <position position="377"/>
    </location>
</feature>
<dbReference type="Proteomes" id="UP000824469">
    <property type="component" value="Unassembled WGS sequence"/>
</dbReference>
<evidence type="ECO:0000256" key="3">
    <source>
        <dbReference type="ARBA" id="ARBA00022833"/>
    </source>
</evidence>
<dbReference type="InterPro" id="IPR019786">
    <property type="entry name" value="Zinc_finger_PHD-type_CS"/>
</dbReference>
<evidence type="ECO:0000259" key="5">
    <source>
        <dbReference type="PROSITE" id="PS50016"/>
    </source>
</evidence>
<evidence type="ECO:0000259" key="6">
    <source>
        <dbReference type="PROSITE" id="PS51050"/>
    </source>
</evidence>
<keyword evidence="1" id="KW-0479">Metal-binding</keyword>
<evidence type="ECO:0000256" key="1">
    <source>
        <dbReference type="ARBA" id="ARBA00022723"/>
    </source>
</evidence>
<dbReference type="PROSITE" id="PS01359">
    <property type="entry name" value="ZF_PHD_1"/>
    <property type="match status" value="1"/>
</dbReference>
<proteinExistence type="predicted"/>
<keyword evidence="8" id="KW-1185">Reference proteome</keyword>
<evidence type="ECO:0000313" key="8">
    <source>
        <dbReference type="Proteomes" id="UP000824469"/>
    </source>
</evidence>
<dbReference type="InterPro" id="IPR001965">
    <property type="entry name" value="Znf_PHD"/>
</dbReference>
<dbReference type="PROSITE" id="PS50016">
    <property type="entry name" value="ZF_PHD_2"/>
    <property type="match status" value="1"/>
</dbReference>
<comment type="caution">
    <text evidence="7">The sequence shown here is derived from an EMBL/GenBank/DDBJ whole genome shotgun (WGS) entry which is preliminary data.</text>
</comment>
<dbReference type="EMBL" id="JAHRHJ020000001">
    <property type="protein sequence ID" value="KAH9330876.1"/>
    <property type="molecule type" value="Genomic_DNA"/>
</dbReference>
<dbReference type="InterPro" id="IPR013083">
    <property type="entry name" value="Znf_RING/FYVE/PHD"/>
</dbReference>
<reference evidence="7 8" key="1">
    <citation type="journal article" date="2021" name="Nat. Plants">
        <title>The Taxus genome provides insights into paclitaxel biosynthesis.</title>
        <authorList>
            <person name="Xiong X."/>
            <person name="Gou J."/>
            <person name="Liao Q."/>
            <person name="Li Y."/>
            <person name="Zhou Q."/>
            <person name="Bi G."/>
            <person name="Li C."/>
            <person name="Du R."/>
            <person name="Wang X."/>
            <person name="Sun T."/>
            <person name="Guo L."/>
            <person name="Liang H."/>
            <person name="Lu P."/>
            <person name="Wu Y."/>
            <person name="Zhang Z."/>
            <person name="Ro D.K."/>
            <person name="Shang Y."/>
            <person name="Huang S."/>
            <person name="Yan J."/>
        </authorList>
    </citation>
    <scope>NUCLEOTIDE SEQUENCE [LARGE SCALE GENOMIC DNA]</scope>
    <source>
        <strain evidence="7">Ta-2019</strain>
    </source>
</reference>
<name>A0AA38LNY7_TAXCH</name>
<dbReference type="InterPro" id="IPR011124">
    <property type="entry name" value="Znf_CW"/>
</dbReference>